<reference evidence="5" key="1">
    <citation type="journal article" date="2020" name="Fungal Divers.">
        <title>Resolving the Mortierellaceae phylogeny through synthesis of multi-gene phylogenetics and phylogenomics.</title>
        <authorList>
            <person name="Vandepol N."/>
            <person name="Liber J."/>
            <person name="Desiro A."/>
            <person name="Na H."/>
            <person name="Kennedy M."/>
            <person name="Barry K."/>
            <person name="Grigoriev I.V."/>
            <person name="Miller A.N."/>
            <person name="O'Donnell K."/>
            <person name="Stajich J.E."/>
            <person name="Bonito G."/>
        </authorList>
    </citation>
    <scope>NUCLEOTIDE SEQUENCE</scope>
    <source>
        <strain evidence="5">NVP1</strain>
    </source>
</reference>
<dbReference type="PROSITE" id="PS50110">
    <property type="entry name" value="RESPONSE_REGULATORY"/>
    <property type="match status" value="1"/>
</dbReference>
<evidence type="ECO:0000256" key="2">
    <source>
        <dbReference type="PROSITE-ProRule" id="PRU00169"/>
    </source>
</evidence>
<dbReference type="Proteomes" id="UP000696485">
    <property type="component" value="Unassembled WGS sequence"/>
</dbReference>
<dbReference type="Gene3D" id="3.40.50.2300">
    <property type="match status" value="1"/>
</dbReference>
<comment type="caution">
    <text evidence="5">The sequence shown here is derived from an EMBL/GenBank/DDBJ whole genome shotgun (WGS) entry which is preliminary data.</text>
</comment>
<evidence type="ECO:0000259" key="4">
    <source>
        <dbReference type="PROSITE" id="PS50110"/>
    </source>
</evidence>
<feature type="region of interest" description="Disordered" evidence="3">
    <location>
        <begin position="1"/>
        <end position="93"/>
    </location>
</feature>
<feature type="domain" description="Response regulatory" evidence="4">
    <location>
        <begin position="225"/>
        <end position="360"/>
    </location>
</feature>
<feature type="region of interest" description="Disordered" evidence="3">
    <location>
        <begin position="303"/>
        <end position="323"/>
    </location>
</feature>
<keyword evidence="6" id="KW-1185">Reference proteome</keyword>
<dbReference type="GO" id="GO:0000160">
    <property type="term" value="P:phosphorelay signal transduction system"/>
    <property type="evidence" value="ECO:0007669"/>
    <property type="project" value="InterPro"/>
</dbReference>
<keyword evidence="1 2" id="KW-0597">Phosphoprotein</keyword>
<proteinExistence type="predicted"/>
<feature type="compositionally biased region" description="Polar residues" evidence="3">
    <location>
        <begin position="147"/>
        <end position="161"/>
    </location>
</feature>
<name>A0A9P5S8L9_9FUNG</name>
<gene>
    <name evidence="5" type="ORF">BG006_003482</name>
</gene>
<dbReference type="InterPro" id="IPR050956">
    <property type="entry name" value="2C_system_His_kinase"/>
</dbReference>
<feature type="compositionally biased region" description="Basic and acidic residues" evidence="3">
    <location>
        <begin position="195"/>
        <end position="204"/>
    </location>
</feature>
<dbReference type="PANTHER" id="PTHR43719">
    <property type="entry name" value="TWO-COMPONENT HISTIDINE KINASE"/>
    <property type="match status" value="1"/>
</dbReference>
<dbReference type="InterPro" id="IPR001789">
    <property type="entry name" value="Sig_transdc_resp-reg_receiver"/>
</dbReference>
<dbReference type="CDD" id="cd17546">
    <property type="entry name" value="REC_hyHK_CKI1_RcsC-like"/>
    <property type="match status" value="1"/>
</dbReference>
<evidence type="ECO:0000313" key="5">
    <source>
        <dbReference type="EMBL" id="KAF9316750.1"/>
    </source>
</evidence>
<evidence type="ECO:0000256" key="3">
    <source>
        <dbReference type="SAM" id="MobiDB-lite"/>
    </source>
</evidence>
<dbReference type="PANTHER" id="PTHR43719:SF28">
    <property type="entry name" value="PEROXIDE STRESS-ACTIVATED HISTIDINE KINASE MAK1-RELATED"/>
    <property type="match status" value="1"/>
</dbReference>
<evidence type="ECO:0000313" key="6">
    <source>
        <dbReference type="Proteomes" id="UP000696485"/>
    </source>
</evidence>
<dbReference type="AlphaFoldDB" id="A0A9P5S8L9"/>
<feature type="region of interest" description="Disordered" evidence="3">
    <location>
        <begin position="134"/>
        <end position="204"/>
    </location>
</feature>
<protein>
    <recommendedName>
        <fullName evidence="4">Response regulatory domain-containing protein</fullName>
    </recommendedName>
</protein>
<feature type="compositionally biased region" description="Polar residues" evidence="3">
    <location>
        <begin position="31"/>
        <end position="45"/>
    </location>
</feature>
<dbReference type="EMBL" id="JAAAUY010001970">
    <property type="protein sequence ID" value="KAF9316750.1"/>
    <property type="molecule type" value="Genomic_DNA"/>
</dbReference>
<organism evidence="5 6">
    <name type="scientific">Podila minutissima</name>
    <dbReference type="NCBI Taxonomy" id="64525"/>
    <lineage>
        <taxon>Eukaryota</taxon>
        <taxon>Fungi</taxon>
        <taxon>Fungi incertae sedis</taxon>
        <taxon>Mucoromycota</taxon>
        <taxon>Mortierellomycotina</taxon>
        <taxon>Mortierellomycetes</taxon>
        <taxon>Mortierellales</taxon>
        <taxon>Mortierellaceae</taxon>
        <taxon>Podila</taxon>
    </lineage>
</organism>
<dbReference type="Pfam" id="PF00072">
    <property type="entry name" value="Response_reg"/>
    <property type="match status" value="1"/>
</dbReference>
<dbReference type="InterPro" id="IPR011006">
    <property type="entry name" value="CheY-like_superfamily"/>
</dbReference>
<evidence type="ECO:0000256" key="1">
    <source>
        <dbReference type="ARBA" id="ARBA00022553"/>
    </source>
</evidence>
<feature type="compositionally biased region" description="Basic residues" evidence="3">
    <location>
        <begin position="47"/>
        <end position="63"/>
    </location>
</feature>
<feature type="modified residue" description="4-aspartylphosphate" evidence="2">
    <location>
        <position position="277"/>
    </location>
</feature>
<sequence>MGLGNGHGTGTAVSVNGGGTVVSPDEAESGQVKSMATKKNTTPSQLFKKRKSGRGPVTLKRHVVPGSSLATPETSSSSSSSGSGSGSSGTGSSFQVCRMIKPVRRLKLLQIMYNALMHQQQGLEEARLEEIVEDGDDMSSKRARSISPATGVSTYSVSSSLKRPLEEEEGPMRRDGEDVNVKSSPENEEVTTTADRNDPPKRARNNDALTLLLTQEELERCRGINVLVAEDDFVSQKILEKQLSKLGMNVVIANNGQQAVNQWLAVDRGFYTIAIFDHHMPIMDGLAATKKIRALEAGFAEEMRKQSPEAENQTDNEMPHGGADSVMQRIPISCIRAGMDEYMTKPLLTKGLALLIQRYCCR</sequence>
<feature type="compositionally biased region" description="Basic and acidic residues" evidence="3">
    <location>
        <begin position="170"/>
        <end position="180"/>
    </location>
</feature>
<accession>A0A9P5S8L9</accession>
<dbReference type="SUPFAM" id="SSF52172">
    <property type="entry name" value="CheY-like"/>
    <property type="match status" value="1"/>
</dbReference>
<dbReference type="SMART" id="SM00448">
    <property type="entry name" value="REC"/>
    <property type="match status" value="1"/>
</dbReference>